<proteinExistence type="predicted"/>
<dbReference type="EMBL" id="PECC01000027">
    <property type="protein sequence ID" value="TDZ50217.1"/>
    <property type="molecule type" value="Genomic_DNA"/>
</dbReference>
<evidence type="ECO:0000313" key="2">
    <source>
        <dbReference type="EMBL" id="TDZ50217.1"/>
    </source>
</evidence>
<evidence type="ECO:0000313" key="3">
    <source>
        <dbReference type="Proteomes" id="UP000295165"/>
    </source>
</evidence>
<dbReference type="AlphaFoldDB" id="A0A4R8R9V8"/>
<protein>
    <submittedName>
        <fullName evidence="2">Uncharacterized protein</fullName>
    </submittedName>
</protein>
<sequence>MSDHWEPWGTGEKAGGGRAVVVPLLVSVIGRWRWWHSWRGHRMWCDIDRHRMVTVCVCGRTWVDIGESGSSYV</sequence>
<keyword evidence="1" id="KW-0812">Transmembrane</keyword>
<feature type="transmembrane region" description="Helical" evidence="1">
    <location>
        <begin position="15"/>
        <end position="34"/>
    </location>
</feature>
<comment type="caution">
    <text evidence="2">The sequence shown here is derived from an EMBL/GenBank/DDBJ whole genome shotgun (WGS) entry which is preliminary data.</text>
</comment>
<accession>A0A4R8R9V8</accession>
<gene>
    <name evidence="2" type="ORF">CCUG63697_01719</name>
</gene>
<organism evidence="2 3">
    <name type="scientific">Mycobacteroides franklinii</name>
    <dbReference type="NCBI Taxonomy" id="948102"/>
    <lineage>
        <taxon>Bacteria</taxon>
        <taxon>Bacillati</taxon>
        <taxon>Actinomycetota</taxon>
        <taxon>Actinomycetes</taxon>
        <taxon>Mycobacteriales</taxon>
        <taxon>Mycobacteriaceae</taxon>
        <taxon>Mycobacteroides</taxon>
    </lineage>
</organism>
<keyword evidence="1" id="KW-0472">Membrane</keyword>
<name>A0A4R8R9V8_9MYCO</name>
<reference evidence="2 3" key="1">
    <citation type="journal article" date="2019" name="Sci. Rep.">
        <title>Extended insight into the Mycobacterium chelonae-abscessus complex through whole genome sequencing of Mycobacterium salmoniphilum outbreak and Mycobacterium salmoniphilum-like strains.</title>
        <authorList>
            <person name="Behra P.R.K."/>
            <person name="Das S."/>
            <person name="Pettersson B.M.F."/>
            <person name="Shirreff L."/>
            <person name="DuCote T."/>
            <person name="Jacobsson K.G."/>
            <person name="Ennis D.G."/>
            <person name="Kirsebom L.A."/>
        </authorList>
    </citation>
    <scope>NUCLEOTIDE SEQUENCE [LARGE SCALE GENOMIC DNA]</scope>
    <source>
        <strain evidence="2 3">CCUG 63697</strain>
    </source>
</reference>
<dbReference type="RefSeq" id="WP_134048766.1">
    <property type="nucleotide sequence ID" value="NZ_PECB01000003.1"/>
</dbReference>
<keyword evidence="3" id="KW-1185">Reference proteome</keyword>
<dbReference type="Proteomes" id="UP000295165">
    <property type="component" value="Unassembled WGS sequence"/>
</dbReference>
<keyword evidence="1" id="KW-1133">Transmembrane helix</keyword>
<evidence type="ECO:0000256" key="1">
    <source>
        <dbReference type="SAM" id="Phobius"/>
    </source>
</evidence>